<dbReference type="InterPro" id="IPR000073">
    <property type="entry name" value="AB_hydrolase_1"/>
</dbReference>
<gene>
    <name evidence="2" type="ORF">ABH943_002580</name>
</gene>
<keyword evidence="3" id="KW-1185">Reference proteome</keyword>
<dbReference type="EMBL" id="JBIYDN010000006">
    <property type="protein sequence ID" value="MFK4442564.1"/>
    <property type="molecule type" value="Genomic_DNA"/>
</dbReference>
<dbReference type="Proteomes" id="UP001620514">
    <property type="component" value="Unassembled WGS sequence"/>
</dbReference>
<dbReference type="Pfam" id="PF12697">
    <property type="entry name" value="Abhydrolase_6"/>
    <property type="match status" value="1"/>
</dbReference>
<evidence type="ECO:0000313" key="3">
    <source>
        <dbReference type="Proteomes" id="UP001620514"/>
    </source>
</evidence>
<accession>A0ABW8MFW0</accession>
<dbReference type="PANTHER" id="PTHR43194">
    <property type="entry name" value="HYDROLASE ALPHA/BETA FOLD FAMILY"/>
    <property type="match status" value="1"/>
</dbReference>
<name>A0ABW8MFW0_9BURK</name>
<dbReference type="Gene3D" id="3.40.50.1820">
    <property type="entry name" value="alpha/beta hydrolase"/>
    <property type="match status" value="1"/>
</dbReference>
<evidence type="ECO:0000313" key="2">
    <source>
        <dbReference type="EMBL" id="MFK4442564.1"/>
    </source>
</evidence>
<reference evidence="2 3" key="1">
    <citation type="submission" date="2024-11" db="EMBL/GenBank/DDBJ databases">
        <title>Using genomics to understand microbial adaptation to soil warming.</title>
        <authorList>
            <person name="Deangelis K.M. PhD."/>
        </authorList>
    </citation>
    <scope>NUCLEOTIDE SEQUENCE [LARGE SCALE GENOMIC DNA]</scope>
    <source>
        <strain evidence="2 3">GAS97</strain>
    </source>
</reference>
<dbReference type="InterPro" id="IPR029058">
    <property type="entry name" value="AB_hydrolase_fold"/>
</dbReference>
<evidence type="ECO:0000259" key="1">
    <source>
        <dbReference type="Pfam" id="PF12697"/>
    </source>
</evidence>
<dbReference type="SUPFAM" id="SSF53474">
    <property type="entry name" value="alpha/beta-Hydrolases"/>
    <property type="match status" value="1"/>
</dbReference>
<dbReference type="RefSeq" id="WP_404606855.1">
    <property type="nucleotide sequence ID" value="NZ_JBIYDN010000006.1"/>
</dbReference>
<proteinExistence type="predicted"/>
<protein>
    <submittedName>
        <fullName evidence="2">Pimeloyl-ACP methyl ester carboxylesterase</fullName>
    </submittedName>
</protein>
<comment type="caution">
    <text evidence="2">The sequence shown here is derived from an EMBL/GenBank/DDBJ whole genome shotgun (WGS) entry which is preliminary data.</text>
</comment>
<organism evidence="2 3">
    <name type="scientific">Caballeronia udeis</name>
    <dbReference type="NCBI Taxonomy" id="1232866"/>
    <lineage>
        <taxon>Bacteria</taxon>
        <taxon>Pseudomonadati</taxon>
        <taxon>Pseudomonadota</taxon>
        <taxon>Betaproteobacteria</taxon>
        <taxon>Burkholderiales</taxon>
        <taxon>Burkholderiaceae</taxon>
        <taxon>Caballeronia</taxon>
    </lineage>
</organism>
<dbReference type="InterPro" id="IPR050228">
    <property type="entry name" value="Carboxylesterase_BioH"/>
</dbReference>
<feature type="domain" description="AB hydrolase-1" evidence="1">
    <location>
        <begin position="18"/>
        <end position="209"/>
    </location>
</feature>
<dbReference type="PANTHER" id="PTHR43194:SF2">
    <property type="entry name" value="PEROXISOMAL MEMBRANE PROTEIN LPX1"/>
    <property type="match status" value="1"/>
</dbReference>
<sequence>MEANHAWTPLQEIRVEQEDFSAVADLMAVIDATANGEPVILVGCSQGGGIVLDAALQHPSRIRAVVLIAPNVSGAPEAIYPPRIESLMTRFKEAEKIGDLDQMIAIRARLFLDGPLEPEGRVTGAARQLFVDMNAVALRSPPTGANLDAGGAYDCLGKLSMPSLVVWGDLDFPNVQERSRHVATTVLNGSSHVLTGAAHLPSLERPAEITGLVAEFINRCSARRG</sequence>